<organism evidence="3 4">
    <name type="scientific">Chitinophaga rupis</name>
    <dbReference type="NCBI Taxonomy" id="573321"/>
    <lineage>
        <taxon>Bacteria</taxon>
        <taxon>Pseudomonadati</taxon>
        <taxon>Bacteroidota</taxon>
        <taxon>Chitinophagia</taxon>
        <taxon>Chitinophagales</taxon>
        <taxon>Chitinophagaceae</taxon>
        <taxon>Chitinophaga</taxon>
    </lineage>
</organism>
<dbReference type="Pfam" id="PF00128">
    <property type="entry name" value="Alpha-amylase"/>
    <property type="match status" value="1"/>
</dbReference>
<dbReference type="PANTHER" id="PTHR10357">
    <property type="entry name" value="ALPHA-AMYLASE FAMILY MEMBER"/>
    <property type="match status" value="1"/>
</dbReference>
<proteinExistence type="predicted"/>
<dbReference type="OrthoDB" id="9806009at2"/>
<dbReference type="PROSITE" id="PS51257">
    <property type="entry name" value="PROKAR_LIPOPROTEIN"/>
    <property type="match status" value="1"/>
</dbReference>
<evidence type="ECO:0000259" key="2">
    <source>
        <dbReference type="SMART" id="SM00642"/>
    </source>
</evidence>
<reference evidence="3 4" key="1">
    <citation type="submission" date="2016-10" db="EMBL/GenBank/DDBJ databases">
        <authorList>
            <person name="de Groot N.N."/>
        </authorList>
    </citation>
    <scope>NUCLEOTIDE SEQUENCE [LARGE SCALE GENOMIC DNA]</scope>
    <source>
        <strain evidence="3 4">DSM 21039</strain>
    </source>
</reference>
<dbReference type="Pfam" id="PF16657">
    <property type="entry name" value="Malt_amylase_C"/>
    <property type="match status" value="1"/>
</dbReference>
<feature type="chain" id="PRO_5011771776" evidence="1">
    <location>
        <begin position="20"/>
        <end position="465"/>
    </location>
</feature>
<gene>
    <name evidence="3" type="ORF">SAMN04488505_101890</name>
</gene>
<feature type="signal peptide" evidence="1">
    <location>
        <begin position="1"/>
        <end position="19"/>
    </location>
</feature>
<dbReference type="Proteomes" id="UP000198984">
    <property type="component" value="Unassembled WGS sequence"/>
</dbReference>
<keyword evidence="3" id="KW-0326">Glycosidase</keyword>
<accession>A0A1H7JWR3</accession>
<feature type="domain" description="Glycosyl hydrolase family 13 catalytic" evidence="2">
    <location>
        <begin position="63"/>
        <end position="383"/>
    </location>
</feature>
<sequence length="465" mass="51128">MKQAVVTLTLILFSWMLGACGKNDTAAPYTPPITPPVTDTTIAAQYGTPFANVTDPQDAVIYQVNMRVFSQQGNFAGVTARLNAIKDLGANVVYLMPVFPVGQLKALNSPYCVKDYFTINPEFGTLADLRTLVDAAHQQNMSVILDWVANHTAWDHSWITAHKDWYMQDGSGNIMSPPGTGWNDVAQLNYQNAEMRKAMIKAMKFWVMTANIDGFRCDYADGPPTDFWKQAMDTLRGISTHKLIMLAEGGRTANFTLGFNYNFGFSYFNTLKDIYSKERPVTAIDTLNTSEYLSASPGQRVVRYTSNHDVNGSDGTPTELFGGINGAMAAFVVTAFMKSVPMIYNGQEVATAYRLLFPFTMAKIDWSVHPEVTAAYKKVLAFRSSSAAVKRGALTTYSTSDVCAFTKVQGAEQVLIIANLRNRAVNYTVPAALQPLAWKDALSGNAVTLGTAITLAPYEYQLLKL</sequence>
<dbReference type="GO" id="GO:0004556">
    <property type="term" value="F:alpha-amylase activity"/>
    <property type="evidence" value="ECO:0007669"/>
    <property type="project" value="TreeGrafter"/>
</dbReference>
<keyword evidence="4" id="KW-1185">Reference proteome</keyword>
<dbReference type="SUPFAM" id="SSF51445">
    <property type="entry name" value="(Trans)glycosidases"/>
    <property type="match status" value="1"/>
</dbReference>
<dbReference type="STRING" id="573321.SAMN04488505_101890"/>
<dbReference type="CDD" id="cd11313">
    <property type="entry name" value="AmyAc_arch_bac_AmyA"/>
    <property type="match status" value="1"/>
</dbReference>
<evidence type="ECO:0000313" key="3">
    <source>
        <dbReference type="EMBL" id="SEK78912.1"/>
    </source>
</evidence>
<dbReference type="InterPro" id="IPR006047">
    <property type="entry name" value="GH13_cat_dom"/>
</dbReference>
<dbReference type="PANTHER" id="PTHR10357:SF205">
    <property type="entry name" value="O-GLYCOSYL HYDROLASE FAMILY 13"/>
    <property type="match status" value="1"/>
</dbReference>
<protein>
    <submittedName>
        <fullName evidence="3">Glycosidase</fullName>
    </submittedName>
</protein>
<dbReference type="Gene3D" id="2.60.40.1180">
    <property type="entry name" value="Golgi alpha-mannosidase II"/>
    <property type="match status" value="1"/>
</dbReference>
<dbReference type="EMBL" id="FOBB01000001">
    <property type="protein sequence ID" value="SEK78912.1"/>
    <property type="molecule type" value="Genomic_DNA"/>
</dbReference>
<keyword evidence="1" id="KW-0732">Signal</keyword>
<dbReference type="Gene3D" id="3.20.20.80">
    <property type="entry name" value="Glycosidases"/>
    <property type="match status" value="1"/>
</dbReference>
<dbReference type="SUPFAM" id="SSF51011">
    <property type="entry name" value="Glycosyl hydrolase domain"/>
    <property type="match status" value="1"/>
</dbReference>
<dbReference type="GO" id="GO:0009313">
    <property type="term" value="P:oligosaccharide catabolic process"/>
    <property type="evidence" value="ECO:0007669"/>
    <property type="project" value="TreeGrafter"/>
</dbReference>
<dbReference type="InterPro" id="IPR017853">
    <property type="entry name" value="GH"/>
</dbReference>
<evidence type="ECO:0000256" key="1">
    <source>
        <dbReference type="SAM" id="SignalP"/>
    </source>
</evidence>
<evidence type="ECO:0000313" key="4">
    <source>
        <dbReference type="Proteomes" id="UP000198984"/>
    </source>
</evidence>
<dbReference type="InterPro" id="IPR013780">
    <property type="entry name" value="Glyco_hydro_b"/>
</dbReference>
<dbReference type="AlphaFoldDB" id="A0A1H7JWR3"/>
<keyword evidence="3" id="KW-0378">Hydrolase</keyword>
<dbReference type="SMART" id="SM00642">
    <property type="entry name" value="Aamy"/>
    <property type="match status" value="1"/>
</dbReference>
<dbReference type="RefSeq" id="WP_089906910.1">
    <property type="nucleotide sequence ID" value="NZ_FOBB01000001.1"/>
</dbReference>
<name>A0A1H7JWR3_9BACT</name>
<dbReference type="InterPro" id="IPR032091">
    <property type="entry name" value="Malt_amylase-like_C"/>
</dbReference>